<keyword evidence="4" id="KW-1185">Reference proteome</keyword>
<name>A0A6P2C275_9ACTN</name>
<dbReference type="InterPro" id="IPR003848">
    <property type="entry name" value="DUF218"/>
</dbReference>
<feature type="domain" description="DUF218" evidence="2">
    <location>
        <begin position="159"/>
        <end position="306"/>
    </location>
</feature>
<dbReference type="PANTHER" id="PTHR30336">
    <property type="entry name" value="INNER MEMBRANE PROTEIN, PROBABLE PERMEASE"/>
    <property type="match status" value="1"/>
</dbReference>
<dbReference type="GO" id="GO:0000270">
    <property type="term" value="P:peptidoglycan metabolic process"/>
    <property type="evidence" value="ECO:0007669"/>
    <property type="project" value="TreeGrafter"/>
</dbReference>
<proteinExistence type="predicted"/>
<dbReference type="GO" id="GO:0005886">
    <property type="term" value="C:plasma membrane"/>
    <property type="evidence" value="ECO:0007669"/>
    <property type="project" value="TreeGrafter"/>
</dbReference>
<feature type="transmembrane region" description="Helical" evidence="1">
    <location>
        <begin position="311"/>
        <end position="335"/>
    </location>
</feature>
<reference evidence="3 4" key="1">
    <citation type="submission" date="2018-11" db="EMBL/GenBank/DDBJ databases">
        <title>Trebonia kvetii gen.nov., sp.nov., a novel acidophilic actinobacterium, and proposal of the new actinobacterial family Treboniaceae fam. nov.</title>
        <authorList>
            <person name="Rapoport D."/>
            <person name="Sagova-Mareckova M."/>
            <person name="Sedlacek I."/>
            <person name="Provaznik J."/>
            <person name="Kralova S."/>
            <person name="Pavlinic D."/>
            <person name="Benes V."/>
            <person name="Kopecky J."/>
        </authorList>
    </citation>
    <scope>NUCLEOTIDE SEQUENCE [LARGE SCALE GENOMIC DNA]</scope>
    <source>
        <strain evidence="3 4">15Tr583</strain>
    </source>
</reference>
<sequence>MVTLGLAGLVFLVFLAGVVREPRAFGNAVLLGLALALGALGLAERLADTPGRTPHHLLFALVVAVALVPFVIGCYLLVNGMTMIRRESLRPANLLSLLAGASVFVVIGLDVVAARAENIKLSLFATVANLVFAYVSFLLVSYVCYAFVYGLVARTGGSDFVIVLGAGLGAGGKVPPLLASRLDRGHELWNSLNRRASGPGPLLIVSGGKGDDERVPEATAMAAYLVERGFSADHLLLEERSRNTEENLLFSKAIMDQVQPRARCTIVTSDFHAFRAAMIARRLGIRGQVTGARVAGYYRPSGMLREFAAVFLRYWAVNLAICAVLVGVPVGYAALRFVVPALHG</sequence>
<dbReference type="InterPro" id="IPR051599">
    <property type="entry name" value="Cell_Envelope_Assoc"/>
</dbReference>
<dbReference type="RefSeq" id="WP_145853203.1">
    <property type="nucleotide sequence ID" value="NZ_RPFW01000002.1"/>
</dbReference>
<comment type="caution">
    <text evidence="3">The sequence shown here is derived from an EMBL/GenBank/DDBJ whole genome shotgun (WGS) entry which is preliminary data.</text>
</comment>
<organism evidence="3 4">
    <name type="scientific">Trebonia kvetii</name>
    <dbReference type="NCBI Taxonomy" id="2480626"/>
    <lineage>
        <taxon>Bacteria</taxon>
        <taxon>Bacillati</taxon>
        <taxon>Actinomycetota</taxon>
        <taxon>Actinomycetes</taxon>
        <taxon>Streptosporangiales</taxon>
        <taxon>Treboniaceae</taxon>
        <taxon>Trebonia</taxon>
    </lineage>
</organism>
<evidence type="ECO:0000259" key="2">
    <source>
        <dbReference type="Pfam" id="PF02698"/>
    </source>
</evidence>
<feature type="transmembrane region" description="Helical" evidence="1">
    <location>
        <begin position="121"/>
        <end position="148"/>
    </location>
</feature>
<keyword evidence="1" id="KW-1133">Transmembrane helix</keyword>
<dbReference type="Gene3D" id="3.40.50.620">
    <property type="entry name" value="HUPs"/>
    <property type="match status" value="1"/>
</dbReference>
<dbReference type="AlphaFoldDB" id="A0A6P2C275"/>
<dbReference type="Pfam" id="PF02698">
    <property type="entry name" value="DUF218"/>
    <property type="match status" value="1"/>
</dbReference>
<protein>
    <submittedName>
        <fullName evidence="3">YdcF family protein</fullName>
    </submittedName>
</protein>
<feature type="transmembrane region" description="Helical" evidence="1">
    <location>
        <begin position="30"/>
        <end position="47"/>
    </location>
</feature>
<keyword evidence="1" id="KW-0472">Membrane</keyword>
<keyword evidence="1" id="KW-0812">Transmembrane</keyword>
<evidence type="ECO:0000256" key="1">
    <source>
        <dbReference type="SAM" id="Phobius"/>
    </source>
</evidence>
<evidence type="ECO:0000313" key="4">
    <source>
        <dbReference type="Proteomes" id="UP000460272"/>
    </source>
</evidence>
<dbReference type="InterPro" id="IPR014729">
    <property type="entry name" value="Rossmann-like_a/b/a_fold"/>
</dbReference>
<feature type="transmembrane region" description="Helical" evidence="1">
    <location>
        <begin position="94"/>
        <end position="114"/>
    </location>
</feature>
<dbReference type="GO" id="GO:0043164">
    <property type="term" value="P:Gram-negative-bacterium-type cell wall biogenesis"/>
    <property type="evidence" value="ECO:0007669"/>
    <property type="project" value="TreeGrafter"/>
</dbReference>
<dbReference type="PANTHER" id="PTHR30336:SF4">
    <property type="entry name" value="ENVELOPE BIOGENESIS FACTOR ELYC"/>
    <property type="match status" value="1"/>
</dbReference>
<accession>A0A6P2C275</accession>
<dbReference type="EMBL" id="RPFW01000002">
    <property type="protein sequence ID" value="TVZ05502.1"/>
    <property type="molecule type" value="Genomic_DNA"/>
</dbReference>
<feature type="transmembrane region" description="Helical" evidence="1">
    <location>
        <begin position="59"/>
        <end position="78"/>
    </location>
</feature>
<dbReference type="OrthoDB" id="9782395at2"/>
<gene>
    <name evidence="3" type="ORF">EAS64_13270</name>
</gene>
<evidence type="ECO:0000313" key="3">
    <source>
        <dbReference type="EMBL" id="TVZ05502.1"/>
    </source>
</evidence>
<dbReference type="Proteomes" id="UP000460272">
    <property type="component" value="Unassembled WGS sequence"/>
</dbReference>
<dbReference type="CDD" id="cd06259">
    <property type="entry name" value="YdcF-like"/>
    <property type="match status" value="1"/>
</dbReference>